<dbReference type="Proteomes" id="UP000177701">
    <property type="component" value="Unassembled WGS sequence"/>
</dbReference>
<dbReference type="Pfam" id="PF01022">
    <property type="entry name" value="HTH_5"/>
    <property type="match status" value="1"/>
</dbReference>
<dbReference type="Gene3D" id="1.10.10.10">
    <property type="entry name" value="Winged helix-like DNA-binding domain superfamily/Winged helix DNA-binding domain"/>
    <property type="match status" value="1"/>
</dbReference>
<sequence length="110" mass="13106">METVIKIFKALSDETRLRIYLLLLQGELCVCELVNILNMEQSRISHSIRILKEAGLVDNRREGKWIIYTVNPETENNRIIQGFKNELELPEQDLKYINKCRKEKIREKFK</sequence>
<name>A0A1F5AEF5_9BACT</name>
<dbReference type="InterPro" id="IPR051081">
    <property type="entry name" value="HTH_MetalResp_TranReg"/>
</dbReference>
<dbReference type="InterPro" id="IPR036388">
    <property type="entry name" value="WH-like_DNA-bd_sf"/>
</dbReference>
<dbReference type="SMART" id="SM00418">
    <property type="entry name" value="HTH_ARSR"/>
    <property type="match status" value="1"/>
</dbReference>
<proteinExistence type="predicted"/>
<keyword evidence="3" id="KW-0804">Transcription</keyword>
<evidence type="ECO:0000259" key="4">
    <source>
        <dbReference type="PROSITE" id="PS50987"/>
    </source>
</evidence>
<feature type="domain" description="HTH arsR-type" evidence="4">
    <location>
        <begin position="1"/>
        <end position="90"/>
    </location>
</feature>
<evidence type="ECO:0000313" key="6">
    <source>
        <dbReference type="Proteomes" id="UP000177701"/>
    </source>
</evidence>
<dbReference type="SUPFAM" id="SSF46785">
    <property type="entry name" value="Winged helix' DNA-binding domain"/>
    <property type="match status" value="1"/>
</dbReference>
<dbReference type="PANTHER" id="PTHR33154:SF18">
    <property type="entry name" value="ARSENICAL RESISTANCE OPERON REPRESSOR"/>
    <property type="match status" value="1"/>
</dbReference>
<dbReference type="NCBIfam" id="NF033788">
    <property type="entry name" value="HTH_metalloreg"/>
    <property type="match status" value="1"/>
</dbReference>
<dbReference type="InterPro" id="IPR011991">
    <property type="entry name" value="ArsR-like_HTH"/>
</dbReference>
<dbReference type="GO" id="GO:0003677">
    <property type="term" value="F:DNA binding"/>
    <property type="evidence" value="ECO:0007669"/>
    <property type="project" value="UniProtKB-KW"/>
</dbReference>
<dbReference type="InterPro" id="IPR001845">
    <property type="entry name" value="HTH_ArsR_DNA-bd_dom"/>
</dbReference>
<comment type="caution">
    <text evidence="5">The sequence shown here is derived from an EMBL/GenBank/DDBJ whole genome shotgun (WGS) entry which is preliminary data.</text>
</comment>
<dbReference type="PROSITE" id="PS50987">
    <property type="entry name" value="HTH_ARSR_2"/>
    <property type="match status" value="1"/>
</dbReference>
<evidence type="ECO:0000256" key="2">
    <source>
        <dbReference type="ARBA" id="ARBA00023125"/>
    </source>
</evidence>
<dbReference type="PANTHER" id="PTHR33154">
    <property type="entry name" value="TRANSCRIPTIONAL REGULATOR, ARSR FAMILY"/>
    <property type="match status" value="1"/>
</dbReference>
<dbReference type="EMBL" id="MEYH01000022">
    <property type="protein sequence ID" value="OGD16891.1"/>
    <property type="molecule type" value="Genomic_DNA"/>
</dbReference>
<protein>
    <recommendedName>
        <fullName evidence="4">HTH arsR-type domain-containing protein</fullName>
    </recommendedName>
</protein>
<reference evidence="5 6" key="1">
    <citation type="journal article" date="2016" name="Nat. Commun.">
        <title>Thousands of microbial genomes shed light on interconnected biogeochemical processes in an aquifer system.</title>
        <authorList>
            <person name="Anantharaman K."/>
            <person name="Brown C.T."/>
            <person name="Hug L.A."/>
            <person name="Sharon I."/>
            <person name="Castelle C.J."/>
            <person name="Probst A.J."/>
            <person name="Thomas B.C."/>
            <person name="Singh A."/>
            <person name="Wilkins M.J."/>
            <person name="Karaoz U."/>
            <person name="Brodie E.L."/>
            <person name="Williams K.H."/>
            <person name="Hubbard S.S."/>
            <person name="Banfield J.F."/>
        </authorList>
    </citation>
    <scope>NUCLEOTIDE SEQUENCE [LARGE SCALE GENOMIC DNA]</scope>
</reference>
<keyword evidence="2" id="KW-0238">DNA-binding</keyword>
<dbReference type="CDD" id="cd00090">
    <property type="entry name" value="HTH_ARSR"/>
    <property type="match status" value="1"/>
</dbReference>
<gene>
    <name evidence="5" type="ORF">A2V47_05705</name>
</gene>
<dbReference type="AlphaFoldDB" id="A0A1F5AEF5"/>
<organism evidence="5 6">
    <name type="scientific">Candidatus Sediminicultor quintus</name>
    <dbReference type="NCBI Taxonomy" id="1797291"/>
    <lineage>
        <taxon>Bacteria</taxon>
        <taxon>Pseudomonadati</taxon>
        <taxon>Atribacterota</taxon>
        <taxon>Candidatus Phoenicimicrobiia</taxon>
        <taxon>Candidatus Pheonicimicrobiales</taxon>
        <taxon>Candidatus Phoenicimicrobiaceae</taxon>
        <taxon>Candidatus Sediminicultor</taxon>
    </lineage>
</organism>
<keyword evidence="1" id="KW-0805">Transcription regulation</keyword>
<dbReference type="InterPro" id="IPR036390">
    <property type="entry name" value="WH_DNA-bd_sf"/>
</dbReference>
<accession>A0A1F5AEF5</accession>
<dbReference type="GO" id="GO:0003700">
    <property type="term" value="F:DNA-binding transcription factor activity"/>
    <property type="evidence" value="ECO:0007669"/>
    <property type="project" value="InterPro"/>
</dbReference>
<dbReference type="PRINTS" id="PR00778">
    <property type="entry name" value="HTHARSR"/>
</dbReference>
<dbReference type="STRING" id="1797291.A2V47_05705"/>
<evidence type="ECO:0000256" key="3">
    <source>
        <dbReference type="ARBA" id="ARBA00023163"/>
    </source>
</evidence>
<evidence type="ECO:0000256" key="1">
    <source>
        <dbReference type="ARBA" id="ARBA00023015"/>
    </source>
</evidence>
<evidence type="ECO:0000313" key="5">
    <source>
        <dbReference type="EMBL" id="OGD16891.1"/>
    </source>
</evidence>